<name>A0A1G2MSA9_9BACT</name>
<keyword evidence="4 9" id="KW-0812">Transmembrane</keyword>
<reference evidence="10 11" key="1">
    <citation type="journal article" date="2016" name="Nat. Commun.">
        <title>Thousands of microbial genomes shed light on interconnected biogeochemical processes in an aquifer system.</title>
        <authorList>
            <person name="Anantharaman K."/>
            <person name="Brown C.T."/>
            <person name="Hug L.A."/>
            <person name="Sharon I."/>
            <person name="Castelle C.J."/>
            <person name="Probst A.J."/>
            <person name="Thomas B.C."/>
            <person name="Singh A."/>
            <person name="Wilkins M.J."/>
            <person name="Karaoz U."/>
            <person name="Brodie E.L."/>
            <person name="Williams K.H."/>
            <person name="Hubbard S.S."/>
            <person name="Banfield J.F."/>
        </authorList>
    </citation>
    <scope>NUCLEOTIDE SEQUENCE [LARGE SCALE GENOMIC DNA]</scope>
</reference>
<proteinExistence type="inferred from homology"/>
<keyword evidence="5 9" id="KW-0653">Protein transport</keyword>
<dbReference type="InterPro" id="IPR004692">
    <property type="entry name" value="SecG"/>
</dbReference>
<dbReference type="AlphaFoldDB" id="A0A1G2MSA9"/>
<dbReference type="NCBIfam" id="TIGR00810">
    <property type="entry name" value="secG"/>
    <property type="match status" value="1"/>
</dbReference>
<keyword evidence="6 9" id="KW-1133">Transmembrane helix</keyword>
<comment type="caution">
    <text evidence="10">The sequence shown here is derived from an EMBL/GenBank/DDBJ whole genome shotgun (WGS) entry which is preliminary data.</text>
</comment>
<evidence type="ECO:0000256" key="9">
    <source>
        <dbReference type="RuleBase" id="RU365087"/>
    </source>
</evidence>
<evidence type="ECO:0000313" key="11">
    <source>
        <dbReference type="Proteomes" id="UP000177565"/>
    </source>
</evidence>
<evidence type="ECO:0000256" key="5">
    <source>
        <dbReference type="ARBA" id="ARBA00022927"/>
    </source>
</evidence>
<keyword evidence="7 9" id="KW-0811">Translocation</keyword>
<comment type="function">
    <text evidence="9">Involved in protein export. Participates in an early event of protein translocation.</text>
</comment>
<sequence length="78" mass="8406">MPVLVSLLPYVQIVLSVLLITAILLQRSSAGLGGAFGDSSNFSSFFHARRGAEKFLFIFTIVLATLFALTALSALFVR</sequence>
<keyword evidence="8 9" id="KW-0472">Membrane</keyword>
<dbReference type="GO" id="GO:0009306">
    <property type="term" value="P:protein secretion"/>
    <property type="evidence" value="ECO:0007669"/>
    <property type="project" value="UniProtKB-UniRule"/>
</dbReference>
<evidence type="ECO:0000256" key="1">
    <source>
        <dbReference type="ARBA" id="ARBA00004141"/>
    </source>
</evidence>
<keyword evidence="9" id="KW-1003">Cell membrane</keyword>
<dbReference type="STRING" id="1802312.A3C06_01260"/>
<feature type="transmembrane region" description="Helical" evidence="9">
    <location>
        <begin position="55"/>
        <end position="77"/>
    </location>
</feature>
<dbReference type="GO" id="GO:0005886">
    <property type="term" value="C:plasma membrane"/>
    <property type="evidence" value="ECO:0007669"/>
    <property type="project" value="UniProtKB-SubCell"/>
</dbReference>
<evidence type="ECO:0000256" key="3">
    <source>
        <dbReference type="ARBA" id="ARBA00022448"/>
    </source>
</evidence>
<protein>
    <recommendedName>
        <fullName evidence="9">Protein-export membrane protein SecG</fullName>
    </recommendedName>
</protein>
<evidence type="ECO:0000256" key="2">
    <source>
        <dbReference type="ARBA" id="ARBA00008445"/>
    </source>
</evidence>
<dbReference type="GO" id="GO:0015450">
    <property type="term" value="F:protein-transporting ATPase activity"/>
    <property type="evidence" value="ECO:0007669"/>
    <property type="project" value="UniProtKB-UniRule"/>
</dbReference>
<organism evidence="10 11">
    <name type="scientific">Candidatus Taylorbacteria bacterium RIFCSPHIGHO2_02_FULL_46_13</name>
    <dbReference type="NCBI Taxonomy" id="1802312"/>
    <lineage>
        <taxon>Bacteria</taxon>
        <taxon>Candidatus Tayloriibacteriota</taxon>
    </lineage>
</organism>
<evidence type="ECO:0000256" key="8">
    <source>
        <dbReference type="ARBA" id="ARBA00023136"/>
    </source>
</evidence>
<comment type="similarity">
    <text evidence="2 9">Belongs to the SecG family.</text>
</comment>
<evidence type="ECO:0000313" key="10">
    <source>
        <dbReference type="EMBL" id="OHA26756.1"/>
    </source>
</evidence>
<dbReference type="Proteomes" id="UP000177565">
    <property type="component" value="Unassembled WGS sequence"/>
</dbReference>
<dbReference type="EMBL" id="MHRQ01000016">
    <property type="protein sequence ID" value="OHA26756.1"/>
    <property type="molecule type" value="Genomic_DNA"/>
</dbReference>
<gene>
    <name evidence="10" type="ORF">A3C06_01260</name>
</gene>
<evidence type="ECO:0000256" key="6">
    <source>
        <dbReference type="ARBA" id="ARBA00022989"/>
    </source>
</evidence>
<accession>A0A1G2MSA9</accession>
<comment type="subcellular location">
    <subcellularLocation>
        <location evidence="9">Cell membrane</location>
        <topology evidence="9">Multi-pass membrane protein</topology>
    </subcellularLocation>
    <subcellularLocation>
        <location evidence="1">Membrane</location>
        <topology evidence="1">Multi-pass membrane protein</topology>
    </subcellularLocation>
</comment>
<evidence type="ECO:0000256" key="7">
    <source>
        <dbReference type="ARBA" id="ARBA00023010"/>
    </source>
</evidence>
<keyword evidence="3 9" id="KW-0813">Transport</keyword>
<dbReference type="Pfam" id="PF03840">
    <property type="entry name" value="SecG"/>
    <property type="match status" value="1"/>
</dbReference>
<feature type="transmembrane region" description="Helical" evidence="9">
    <location>
        <begin position="6"/>
        <end position="25"/>
    </location>
</feature>
<evidence type="ECO:0000256" key="4">
    <source>
        <dbReference type="ARBA" id="ARBA00022692"/>
    </source>
</evidence>